<dbReference type="EMBL" id="QUNI01000032">
    <property type="protein sequence ID" value="REG88564.1"/>
    <property type="molecule type" value="Genomic_DNA"/>
</dbReference>
<dbReference type="OrthoDB" id="5186531at2"/>
<comment type="caution">
    <text evidence="1">The sequence shown here is derived from an EMBL/GenBank/DDBJ whole genome shotgun (WGS) entry which is preliminary data.</text>
</comment>
<protein>
    <submittedName>
        <fullName evidence="1">Uncharacterized protein</fullName>
    </submittedName>
</protein>
<accession>A0A3E0DVA3</accession>
<evidence type="ECO:0000313" key="2">
    <source>
        <dbReference type="Proteomes" id="UP000257136"/>
    </source>
</evidence>
<gene>
    <name evidence="1" type="ORF">C8P67_1321</name>
</gene>
<sequence>MNETTELLNDYTKQKHIDILYSNITRINFNIKPITSENWINETNIPYIATSYLLDSYSCLHDRPDMAFTFLWKSINNCYKTLGINKILNSTDPNIRLSDALGIDYLIDEINNKKNDVVSVNYNIISLINEYAKVIPLKPFKFLSNQILKGYVMEEAGIPNLLIGSTYSSFKKSYPDIYQKIVNTYGQSYKAISNPTVIDQKVNLGITDLKKSKSIPKSLAEKLKDLFENRTTTVQNSGGANSYTLSITDDKIMIRLLIKTLLYSIRNNSVHGNLVSRLNSDYVNNESLKTAINIYFLGHMFLSLALYVNNEIAIADLKTNEENLNILKQINNCT</sequence>
<dbReference type="AlphaFoldDB" id="A0A3E0DVA3"/>
<evidence type="ECO:0000313" key="1">
    <source>
        <dbReference type="EMBL" id="REG88564.1"/>
    </source>
</evidence>
<name>A0A3E0DVA3_9FLAO</name>
<keyword evidence="2" id="KW-1185">Reference proteome</keyword>
<dbReference type="Proteomes" id="UP000257136">
    <property type="component" value="Unassembled WGS sequence"/>
</dbReference>
<reference evidence="1 2" key="1">
    <citation type="submission" date="2018-08" db="EMBL/GenBank/DDBJ databases">
        <title>Genomic Encyclopedia of Archaeal and Bacterial Type Strains, Phase II (KMG-II): from individual species to whole genera.</title>
        <authorList>
            <person name="Goeker M."/>
        </authorList>
    </citation>
    <scope>NUCLEOTIDE SEQUENCE [LARGE SCALE GENOMIC DNA]</scope>
    <source>
        <strain evidence="1 2">DSM 100880</strain>
    </source>
</reference>
<proteinExistence type="predicted"/>
<organism evidence="1 2">
    <name type="scientific">Flavobacterium aquicola</name>
    <dbReference type="NCBI Taxonomy" id="1682742"/>
    <lineage>
        <taxon>Bacteria</taxon>
        <taxon>Pseudomonadati</taxon>
        <taxon>Bacteroidota</taxon>
        <taxon>Flavobacteriia</taxon>
        <taxon>Flavobacteriales</taxon>
        <taxon>Flavobacteriaceae</taxon>
        <taxon>Flavobacterium</taxon>
    </lineage>
</organism>
<dbReference type="RefSeq" id="WP_115815283.1">
    <property type="nucleotide sequence ID" value="NZ_QUNI01000032.1"/>
</dbReference>